<feature type="domain" description="EF-hand" evidence="14">
    <location>
        <begin position="436"/>
        <end position="471"/>
    </location>
</feature>
<gene>
    <name evidence="15" type="ORF">TrCOL_g11682</name>
</gene>
<keyword evidence="6 13" id="KW-0812">Transmembrane</keyword>
<evidence type="ECO:0000256" key="2">
    <source>
        <dbReference type="ARBA" id="ARBA00005074"/>
    </source>
</evidence>
<keyword evidence="16" id="KW-1185">Reference proteome</keyword>
<evidence type="ECO:0000256" key="5">
    <source>
        <dbReference type="ARBA" id="ARBA00022679"/>
    </source>
</evidence>
<comment type="pathway">
    <text evidence="2">Lipid metabolism; phospholipid metabolism.</text>
</comment>
<evidence type="ECO:0000256" key="1">
    <source>
        <dbReference type="ARBA" id="ARBA00004370"/>
    </source>
</evidence>
<keyword evidence="12" id="KW-0012">Acyltransferase</keyword>
<dbReference type="PANTHER" id="PTHR23063">
    <property type="entry name" value="PHOSPHOLIPID ACYLTRANSFERASE"/>
    <property type="match status" value="1"/>
</dbReference>
<comment type="subcellular location">
    <subcellularLocation>
        <location evidence="1">Membrane</location>
    </subcellularLocation>
</comment>
<evidence type="ECO:0000313" key="15">
    <source>
        <dbReference type="EMBL" id="GMI43727.1"/>
    </source>
</evidence>
<dbReference type="PROSITE" id="PS50222">
    <property type="entry name" value="EF_HAND_2"/>
    <property type="match status" value="2"/>
</dbReference>
<evidence type="ECO:0000259" key="14">
    <source>
        <dbReference type="PROSITE" id="PS50222"/>
    </source>
</evidence>
<comment type="caution">
    <text evidence="15">The sequence shown here is derived from an EMBL/GenBank/DDBJ whole genome shotgun (WGS) entry which is preliminary data.</text>
</comment>
<evidence type="ECO:0000256" key="12">
    <source>
        <dbReference type="ARBA" id="ARBA00023315"/>
    </source>
</evidence>
<reference evidence="16" key="1">
    <citation type="journal article" date="2023" name="Commun. Biol.">
        <title>Genome analysis of Parmales, the sister group of diatoms, reveals the evolutionary specialization of diatoms from phago-mixotrophs to photoautotrophs.</title>
        <authorList>
            <person name="Ban H."/>
            <person name="Sato S."/>
            <person name="Yoshikawa S."/>
            <person name="Yamada K."/>
            <person name="Nakamura Y."/>
            <person name="Ichinomiya M."/>
            <person name="Sato N."/>
            <person name="Blanc-Mathieu R."/>
            <person name="Endo H."/>
            <person name="Kuwata A."/>
            <person name="Ogata H."/>
        </authorList>
    </citation>
    <scope>NUCLEOTIDE SEQUENCE [LARGE SCALE GENOMIC DNA]</scope>
</reference>
<accession>A0A9W7LBQ0</accession>
<feature type="transmembrane region" description="Helical" evidence="13">
    <location>
        <begin position="6"/>
        <end position="27"/>
    </location>
</feature>
<dbReference type="Pfam" id="PF01553">
    <property type="entry name" value="Acyltransferase"/>
    <property type="match status" value="1"/>
</dbReference>
<dbReference type="GO" id="GO:0008654">
    <property type="term" value="P:phospholipid biosynthetic process"/>
    <property type="evidence" value="ECO:0007669"/>
    <property type="project" value="UniProtKB-KW"/>
</dbReference>
<protein>
    <recommendedName>
        <fullName evidence="14">EF-hand domain-containing protein</fullName>
    </recommendedName>
</protein>
<evidence type="ECO:0000256" key="6">
    <source>
        <dbReference type="ARBA" id="ARBA00022692"/>
    </source>
</evidence>
<keyword evidence="8" id="KW-0443">Lipid metabolism</keyword>
<evidence type="ECO:0000256" key="3">
    <source>
        <dbReference type="ARBA" id="ARBA00008655"/>
    </source>
</evidence>
<dbReference type="OrthoDB" id="272512at2759"/>
<comment type="similarity">
    <text evidence="3">Belongs to the 1-acyl-sn-glycerol-3-phosphate acyltransferase family.</text>
</comment>
<dbReference type="GO" id="GO:0005783">
    <property type="term" value="C:endoplasmic reticulum"/>
    <property type="evidence" value="ECO:0007669"/>
    <property type="project" value="TreeGrafter"/>
</dbReference>
<proteinExistence type="inferred from homology"/>
<name>A0A9W7LBQ0_9STRA</name>
<dbReference type="InterPro" id="IPR045252">
    <property type="entry name" value="LPCAT1-like"/>
</dbReference>
<keyword evidence="11" id="KW-1208">Phospholipid metabolism</keyword>
<evidence type="ECO:0000256" key="13">
    <source>
        <dbReference type="SAM" id="Phobius"/>
    </source>
</evidence>
<dbReference type="CDD" id="cd00051">
    <property type="entry name" value="EFh"/>
    <property type="match status" value="1"/>
</dbReference>
<evidence type="ECO:0000256" key="11">
    <source>
        <dbReference type="ARBA" id="ARBA00023264"/>
    </source>
</evidence>
<keyword evidence="10" id="KW-0594">Phospholipid biosynthesis</keyword>
<keyword evidence="9 13" id="KW-0472">Membrane</keyword>
<dbReference type="GO" id="GO:0008374">
    <property type="term" value="F:O-acyltransferase activity"/>
    <property type="evidence" value="ECO:0007669"/>
    <property type="project" value="InterPro"/>
</dbReference>
<dbReference type="PANTHER" id="PTHR23063:SF52">
    <property type="entry name" value="LYSOPHOSPHATIDYLCHOLINE ACYLTRANSFERASE"/>
    <property type="match status" value="1"/>
</dbReference>
<dbReference type="InterPro" id="IPR002048">
    <property type="entry name" value="EF_hand_dom"/>
</dbReference>
<evidence type="ECO:0000256" key="4">
    <source>
        <dbReference type="ARBA" id="ARBA00022516"/>
    </source>
</evidence>
<dbReference type="Proteomes" id="UP001165065">
    <property type="component" value="Unassembled WGS sequence"/>
</dbReference>
<dbReference type="GO" id="GO:0042171">
    <property type="term" value="F:lysophosphatidic acid acyltransferase activity"/>
    <property type="evidence" value="ECO:0007669"/>
    <property type="project" value="TreeGrafter"/>
</dbReference>
<evidence type="ECO:0000256" key="7">
    <source>
        <dbReference type="ARBA" id="ARBA00022989"/>
    </source>
</evidence>
<dbReference type="EMBL" id="BRYA01000197">
    <property type="protein sequence ID" value="GMI43727.1"/>
    <property type="molecule type" value="Genomic_DNA"/>
</dbReference>
<evidence type="ECO:0000256" key="9">
    <source>
        <dbReference type="ARBA" id="ARBA00023136"/>
    </source>
</evidence>
<dbReference type="AlphaFoldDB" id="A0A9W7LBQ0"/>
<keyword evidence="5" id="KW-0808">Transferase</keyword>
<keyword evidence="7 13" id="KW-1133">Transmembrane helix</keyword>
<evidence type="ECO:0000256" key="10">
    <source>
        <dbReference type="ARBA" id="ARBA00023209"/>
    </source>
</evidence>
<organism evidence="15 16">
    <name type="scientific">Triparma columacea</name>
    <dbReference type="NCBI Taxonomy" id="722753"/>
    <lineage>
        <taxon>Eukaryota</taxon>
        <taxon>Sar</taxon>
        <taxon>Stramenopiles</taxon>
        <taxon>Ochrophyta</taxon>
        <taxon>Bolidophyceae</taxon>
        <taxon>Parmales</taxon>
        <taxon>Triparmaceae</taxon>
        <taxon>Triparma</taxon>
    </lineage>
</organism>
<keyword evidence="4" id="KW-0444">Lipid biosynthesis</keyword>
<dbReference type="SMART" id="SM00054">
    <property type="entry name" value="EFh"/>
    <property type="match status" value="2"/>
</dbReference>
<dbReference type="SMART" id="SM00563">
    <property type="entry name" value="PlsC"/>
    <property type="match status" value="1"/>
</dbReference>
<dbReference type="SUPFAM" id="SSF69593">
    <property type="entry name" value="Glycerol-3-phosphate (1)-acyltransferase"/>
    <property type="match status" value="1"/>
</dbReference>
<dbReference type="SUPFAM" id="SSF47473">
    <property type="entry name" value="EF-hand"/>
    <property type="match status" value="1"/>
</dbReference>
<dbReference type="InterPro" id="IPR002123">
    <property type="entry name" value="Plipid/glycerol_acylTrfase"/>
</dbReference>
<evidence type="ECO:0000313" key="16">
    <source>
        <dbReference type="Proteomes" id="UP001165065"/>
    </source>
</evidence>
<dbReference type="CDD" id="cd07991">
    <property type="entry name" value="LPLAT_LPCAT1-like"/>
    <property type="match status" value="1"/>
</dbReference>
<feature type="domain" description="EF-hand" evidence="14">
    <location>
        <begin position="512"/>
        <end position="547"/>
    </location>
</feature>
<dbReference type="GO" id="GO:0016020">
    <property type="term" value="C:membrane"/>
    <property type="evidence" value="ECO:0007669"/>
    <property type="project" value="UniProtKB-SubCell"/>
</dbReference>
<sequence>MDPMSNPLVITGIVWYVLIFMLIFYAFNGRVIRYVKMHGGKGRTKLKIHPGLLDMENAKHTFCSVNKQLTIFDKNPVVETNAFVNDTWAFPRSTHLIYCFLAPITIPVRILVLIPALLVASFCAWAATLGLDVKKIIEGEAEPMAGWRRVFSIPIKLCGRCLLFTCGVCWISVKGKKASSKDAPMIICNHRCFMDPIYLVSQTGASPVSADTNMSIPLFGNLVKMFQPILVNRKKKDNSAVANKIKERANSGGKWPQTVLFPEGTCTNGKALIYFKLGAFSPAVPVQPVLVRYPNALTDISWVEAGPPVGEIVLKCLCSPWMKMSVEFLPPYVPSEEEKKDTRLYARNVRAHMAKHLNVPATDQSFDDQILMTKAAALHLPQKEAMINLREVRKVMDLGLDDAKQLLEKFSKLGDVGRDGKLGEDHFVQMFENHTKNEAYLRKLFNILDVEGHGYLNFREYVLGVTLINSGTKEGIDSSLRLAFRCLDDEGKGGLDCQGLMKILRMGYGDSLTVEQAEKLFKEADVAGNGIVTVDEFIQFAHNHEGDIPKFRDAMFKLGAPKEE</sequence>
<dbReference type="Pfam" id="PF13499">
    <property type="entry name" value="EF-hand_7"/>
    <property type="match status" value="1"/>
</dbReference>
<dbReference type="InterPro" id="IPR011992">
    <property type="entry name" value="EF-hand-dom_pair"/>
</dbReference>
<evidence type="ECO:0000256" key="8">
    <source>
        <dbReference type="ARBA" id="ARBA00023098"/>
    </source>
</evidence>
<dbReference type="GO" id="GO:0005509">
    <property type="term" value="F:calcium ion binding"/>
    <property type="evidence" value="ECO:0007669"/>
    <property type="project" value="InterPro"/>
</dbReference>
<feature type="transmembrane region" description="Helical" evidence="13">
    <location>
        <begin position="110"/>
        <end position="131"/>
    </location>
</feature>
<dbReference type="Gene3D" id="1.10.238.10">
    <property type="entry name" value="EF-hand"/>
    <property type="match status" value="1"/>
</dbReference>